<feature type="compositionally biased region" description="Basic and acidic residues" evidence="5">
    <location>
        <begin position="187"/>
        <end position="199"/>
    </location>
</feature>
<evidence type="ECO:0000256" key="3">
    <source>
        <dbReference type="ARBA" id="ARBA00022833"/>
    </source>
</evidence>
<sequence>MAQPTRAQNNNARPLNPEKLASKKAKSMVHRECVGCSKTGALSEMRFMECVQCKSIYCSAECQRQHWPIHKASCVHPSRAEASQRKALAYLISNPILSQHIKILTILHLKLHQLSPEEYAAYVADPFEVEILLNIEPADILNFLQLYHPSAQAETVSSPMRGMIQLLHISNTPEEKSALTAEERREWQRAVRERNKEKSQSQSESESAPQRESVCGFINVNMMIKGSLEGNRRSSVSKCEFNSPFLDYVRNDQPFITPLFRGAGLLINTPMDAFSYMEYINTLIRSDEHNEWSLHTKMSGHDKDIYRFAASPLADPTTNLVGSLLSRLITKVFVEHVRAKVERERIYYLAAVAAGFSLDALYRGPAIEAMTLRVEADRNRVEGKTAVVRVPEHPIN</sequence>
<keyword evidence="1" id="KW-0479">Metal-binding</keyword>
<organism evidence="7">
    <name type="scientific">Psilocybe cubensis</name>
    <name type="common">Psychedelic mushroom</name>
    <name type="synonym">Stropharia cubensis</name>
    <dbReference type="NCBI Taxonomy" id="181762"/>
    <lineage>
        <taxon>Eukaryota</taxon>
        <taxon>Fungi</taxon>
        <taxon>Dikarya</taxon>
        <taxon>Basidiomycota</taxon>
        <taxon>Agaricomycotina</taxon>
        <taxon>Agaricomycetes</taxon>
        <taxon>Agaricomycetidae</taxon>
        <taxon>Agaricales</taxon>
        <taxon>Agaricineae</taxon>
        <taxon>Strophariaceae</taxon>
        <taxon>Psilocybe</taxon>
    </lineage>
</organism>
<evidence type="ECO:0000256" key="4">
    <source>
        <dbReference type="PROSITE-ProRule" id="PRU00134"/>
    </source>
</evidence>
<gene>
    <name evidence="7" type="ORF">JR316_011449</name>
</gene>
<evidence type="ECO:0000256" key="1">
    <source>
        <dbReference type="ARBA" id="ARBA00022723"/>
    </source>
</evidence>
<feature type="domain" description="MYND-type" evidence="6">
    <location>
        <begin position="33"/>
        <end position="74"/>
    </location>
</feature>
<accession>A0A8H7XQE9</accession>
<comment type="caution">
    <text evidence="7">The sequence shown here is derived from an EMBL/GenBank/DDBJ whole genome shotgun (WGS) entry which is preliminary data.</text>
</comment>
<dbReference type="OrthoDB" id="5231159at2759"/>
<dbReference type="InterPro" id="IPR002893">
    <property type="entry name" value="Znf_MYND"/>
</dbReference>
<dbReference type="EMBL" id="JAFIQS010000014">
    <property type="protein sequence ID" value="KAG5163664.1"/>
    <property type="molecule type" value="Genomic_DNA"/>
</dbReference>
<reference evidence="7" key="1">
    <citation type="submission" date="2021-02" db="EMBL/GenBank/DDBJ databases">
        <title>Psilocybe cubensis genome.</title>
        <authorList>
            <person name="Mckernan K.J."/>
            <person name="Crawford S."/>
            <person name="Trippe A."/>
            <person name="Kane L.T."/>
            <person name="Mclaughlin S."/>
        </authorList>
    </citation>
    <scope>NUCLEOTIDE SEQUENCE [LARGE SCALE GENOMIC DNA]</scope>
    <source>
        <strain evidence="7">MGC-MH-2018</strain>
    </source>
</reference>
<dbReference type="Pfam" id="PF01753">
    <property type="entry name" value="zf-MYND"/>
    <property type="match status" value="1"/>
</dbReference>
<keyword evidence="3" id="KW-0862">Zinc</keyword>
<dbReference type="AlphaFoldDB" id="A0A8H7XQE9"/>
<evidence type="ECO:0000256" key="5">
    <source>
        <dbReference type="SAM" id="MobiDB-lite"/>
    </source>
</evidence>
<protein>
    <recommendedName>
        <fullName evidence="6">MYND-type domain-containing protein</fullName>
    </recommendedName>
</protein>
<name>A0A8H7XQE9_PSICU</name>
<dbReference type="GO" id="GO:0008270">
    <property type="term" value="F:zinc ion binding"/>
    <property type="evidence" value="ECO:0007669"/>
    <property type="project" value="UniProtKB-KW"/>
</dbReference>
<keyword evidence="2 4" id="KW-0863">Zinc-finger</keyword>
<evidence type="ECO:0000259" key="6">
    <source>
        <dbReference type="PROSITE" id="PS50865"/>
    </source>
</evidence>
<proteinExistence type="predicted"/>
<evidence type="ECO:0000313" key="7">
    <source>
        <dbReference type="EMBL" id="KAG5163664.1"/>
    </source>
</evidence>
<dbReference type="Pfam" id="PF26632">
    <property type="entry name" value="DUF8205"/>
    <property type="match status" value="1"/>
</dbReference>
<dbReference type="SUPFAM" id="SSF144232">
    <property type="entry name" value="HIT/MYND zinc finger-like"/>
    <property type="match status" value="1"/>
</dbReference>
<feature type="region of interest" description="Disordered" evidence="5">
    <location>
        <begin position="187"/>
        <end position="210"/>
    </location>
</feature>
<evidence type="ECO:0000256" key="2">
    <source>
        <dbReference type="ARBA" id="ARBA00022771"/>
    </source>
</evidence>
<dbReference type="InterPro" id="IPR058518">
    <property type="entry name" value="DUF8205"/>
</dbReference>
<dbReference type="PROSITE" id="PS50865">
    <property type="entry name" value="ZF_MYND_2"/>
    <property type="match status" value="1"/>
</dbReference>
<dbReference type="Gene3D" id="6.10.140.2220">
    <property type="match status" value="1"/>
</dbReference>